<dbReference type="EMBL" id="FNJL01000019">
    <property type="protein sequence ID" value="SDP64880.1"/>
    <property type="molecule type" value="Genomic_DNA"/>
</dbReference>
<evidence type="ECO:0000313" key="3">
    <source>
        <dbReference type="Proteomes" id="UP000199317"/>
    </source>
</evidence>
<evidence type="ECO:0000313" key="2">
    <source>
        <dbReference type="EMBL" id="SDP64880.1"/>
    </source>
</evidence>
<dbReference type="CDD" id="cd10032">
    <property type="entry name" value="UDG-F6_HDG"/>
    <property type="match status" value="1"/>
</dbReference>
<organism evidence="2 3">
    <name type="scientific">Paracidovorax cattleyae</name>
    <dbReference type="NCBI Taxonomy" id="80868"/>
    <lineage>
        <taxon>Bacteria</taxon>
        <taxon>Pseudomonadati</taxon>
        <taxon>Pseudomonadota</taxon>
        <taxon>Betaproteobacteria</taxon>
        <taxon>Burkholderiales</taxon>
        <taxon>Comamonadaceae</taxon>
        <taxon>Paracidovorax</taxon>
    </lineage>
</organism>
<dbReference type="InterPro" id="IPR026353">
    <property type="entry name" value="Hypoxan-DNA_Glyclase"/>
</dbReference>
<dbReference type="SMART" id="SM00987">
    <property type="entry name" value="UreE_C"/>
    <property type="match status" value="1"/>
</dbReference>
<dbReference type="Gene3D" id="3.40.470.10">
    <property type="entry name" value="Uracil-DNA glycosylase-like domain"/>
    <property type="match status" value="1"/>
</dbReference>
<dbReference type="InterPro" id="IPR036895">
    <property type="entry name" value="Uracil-DNA_glycosylase-like_sf"/>
</dbReference>
<feature type="domain" description="Uracil-DNA glycosylase-like" evidence="1">
    <location>
        <begin position="30"/>
        <end position="192"/>
    </location>
</feature>
<reference evidence="3" key="1">
    <citation type="submission" date="2016-10" db="EMBL/GenBank/DDBJ databases">
        <authorList>
            <person name="Varghese N."/>
            <person name="Submissions S."/>
        </authorList>
    </citation>
    <scope>NUCLEOTIDE SEQUENCE [LARGE SCALE GENOMIC DNA]</scope>
    <source>
        <strain evidence="3">DSM 17101</strain>
    </source>
</reference>
<evidence type="ECO:0000259" key="1">
    <source>
        <dbReference type="SMART" id="SM00986"/>
    </source>
</evidence>
<dbReference type="Proteomes" id="UP000199317">
    <property type="component" value="Unassembled WGS sequence"/>
</dbReference>
<dbReference type="AlphaFoldDB" id="A0A1H0UFN8"/>
<dbReference type="RefSeq" id="WP_092836011.1">
    <property type="nucleotide sequence ID" value="NZ_CP028290.1"/>
</dbReference>
<accession>A0A1H0UFN8</accession>
<dbReference type="SMART" id="SM00986">
    <property type="entry name" value="UDG"/>
    <property type="match status" value="1"/>
</dbReference>
<gene>
    <name evidence="2" type="ORF">SAMN04489708_11994</name>
</gene>
<protein>
    <submittedName>
        <fullName evidence="2">Hypoxanthine-DNA glycosylase</fullName>
    </submittedName>
</protein>
<dbReference type="Pfam" id="PF03167">
    <property type="entry name" value="UDG"/>
    <property type="match status" value="1"/>
</dbReference>
<keyword evidence="3" id="KW-1185">Reference proteome</keyword>
<name>A0A1H0UFN8_9BURK</name>
<sequence>MPRSSPPTRLPDIPPADPQPAAALRLTGLAPVVSERTVVLVLGSFPGVASLRAGQYYGHPQNHFWPILQALWPQHPLPGRDRYAERCAWLLDRGLGLWDVYAACEREGSLDTSIRNAAVNDFAALRPRCHRLSAIAHNGGESFRHARAVRAALGLPAGLQEGPVPSLRLPSTSPANASWSFERKRAAWAEALAPFGLMD</sequence>
<proteinExistence type="predicted"/>
<dbReference type="InterPro" id="IPR005122">
    <property type="entry name" value="Uracil-DNA_glycosylase-like"/>
</dbReference>
<dbReference type="SUPFAM" id="SSF52141">
    <property type="entry name" value="Uracil-DNA glycosylase-like"/>
    <property type="match status" value="1"/>
</dbReference>
<dbReference type="OrthoDB" id="9799921at2"/>
<dbReference type="NCBIfam" id="TIGR04274">
    <property type="entry name" value="hypoxanDNAglyco"/>
    <property type="match status" value="1"/>
</dbReference>